<dbReference type="AlphaFoldDB" id="A0A2A5WDV8"/>
<dbReference type="GO" id="GO:0004764">
    <property type="term" value="F:shikimate 3-dehydrogenase (NADP+) activity"/>
    <property type="evidence" value="ECO:0007669"/>
    <property type="project" value="UniProtKB-UniRule"/>
</dbReference>
<dbReference type="Proteomes" id="UP000219329">
    <property type="component" value="Unassembled WGS sequence"/>
</dbReference>
<feature type="binding site" evidence="8">
    <location>
        <begin position="127"/>
        <end position="131"/>
    </location>
    <ligand>
        <name>NADP(+)</name>
        <dbReference type="ChEBI" id="CHEBI:58349"/>
    </ligand>
</feature>
<dbReference type="Pfam" id="PF18317">
    <property type="entry name" value="SDH_C"/>
    <property type="match status" value="1"/>
</dbReference>
<evidence type="ECO:0000259" key="10">
    <source>
        <dbReference type="Pfam" id="PF08501"/>
    </source>
</evidence>
<comment type="similarity">
    <text evidence="8">Belongs to the shikimate dehydrogenase family.</text>
</comment>
<dbReference type="GO" id="GO:0009423">
    <property type="term" value="P:chorismate biosynthetic process"/>
    <property type="evidence" value="ECO:0007669"/>
    <property type="project" value="UniProtKB-UniRule"/>
</dbReference>
<feature type="binding site" evidence="8">
    <location>
        <begin position="14"/>
        <end position="16"/>
    </location>
    <ligand>
        <name>shikimate</name>
        <dbReference type="ChEBI" id="CHEBI:36208"/>
    </ligand>
</feature>
<dbReference type="NCBIfam" id="NF001310">
    <property type="entry name" value="PRK00258.1-2"/>
    <property type="match status" value="1"/>
</dbReference>
<comment type="subunit">
    <text evidence="8">Homodimer.</text>
</comment>
<feature type="binding site" evidence="8">
    <location>
        <position position="245"/>
    </location>
    <ligand>
        <name>shikimate</name>
        <dbReference type="ChEBI" id="CHEBI:36208"/>
    </ligand>
</feature>
<dbReference type="InterPro" id="IPR036291">
    <property type="entry name" value="NAD(P)-bd_dom_sf"/>
</dbReference>
<organism evidence="12 13">
    <name type="scientific">OM182 bacterium MED-G28</name>
    <dbReference type="NCBI Taxonomy" id="1986256"/>
    <lineage>
        <taxon>Bacteria</taxon>
        <taxon>Pseudomonadati</taxon>
        <taxon>Pseudomonadota</taxon>
        <taxon>Gammaproteobacteria</taxon>
        <taxon>OMG group</taxon>
        <taxon>OM182 clade</taxon>
    </lineage>
</organism>
<dbReference type="EMBL" id="NTJZ01000003">
    <property type="protein sequence ID" value="PDH34464.1"/>
    <property type="molecule type" value="Genomic_DNA"/>
</dbReference>
<dbReference type="GO" id="GO:0005829">
    <property type="term" value="C:cytosol"/>
    <property type="evidence" value="ECO:0007669"/>
    <property type="project" value="TreeGrafter"/>
</dbReference>
<feature type="binding site" evidence="8">
    <location>
        <position position="214"/>
    </location>
    <ligand>
        <name>NADP(+)</name>
        <dbReference type="ChEBI" id="CHEBI:58349"/>
    </ligand>
</feature>
<keyword evidence="6 8" id="KW-0057">Aromatic amino acid biosynthesis</keyword>
<comment type="caution">
    <text evidence="8">Lacks conserved residue(s) required for the propagation of feature annotation.</text>
</comment>
<feature type="active site" description="Proton acceptor" evidence="8">
    <location>
        <position position="65"/>
    </location>
</feature>
<dbReference type="InterPro" id="IPR046346">
    <property type="entry name" value="Aminoacid_DH-like_N_sf"/>
</dbReference>
<evidence type="ECO:0000259" key="11">
    <source>
        <dbReference type="Pfam" id="PF18317"/>
    </source>
</evidence>
<dbReference type="InterPro" id="IPR011342">
    <property type="entry name" value="Shikimate_DH"/>
</dbReference>
<evidence type="ECO:0000256" key="2">
    <source>
        <dbReference type="ARBA" id="ARBA00012962"/>
    </source>
</evidence>
<name>A0A2A5WDV8_9GAMM</name>
<keyword evidence="3 8" id="KW-0028">Amino-acid biosynthesis</keyword>
<dbReference type="GO" id="GO:0050661">
    <property type="term" value="F:NADP binding"/>
    <property type="evidence" value="ECO:0007669"/>
    <property type="project" value="InterPro"/>
</dbReference>
<protein>
    <recommendedName>
        <fullName evidence="2 8">Shikimate dehydrogenase (NADP(+))</fullName>
        <shortName evidence="8">SDH</shortName>
        <ecNumber evidence="2 8">1.1.1.25</ecNumber>
    </recommendedName>
</protein>
<dbReference type="InterPro" id="IPR022893">
    <property type="entry name" value="Shikimate_DH_fam"/>
</dbReference>
<evidence type="ECO:0000313" key="13">
    <source>
        <dbReference type="Proteomes" id="UP000219329"/>
    </source>
</evidence>
<dbReference type="InterPro" id="IPR006151">
    <property type="entry name" value="Shikm_DH/Glu-tRNA_Rdtase"/>
</dbReference>
<dbReference type="InterPro" id="IPR041121">
    <property type="entry name" value="SDH_C"/>
</dbReference>
<feature type="binding site" evidence="8">
    <location>
        <position position="61"/>
    </location>
    <ligand>
        <name>shikimate</name>
        <dbReference type="ChEBI" id="CHEBI:36208"/>
    </ligand>
</feature>
<dbReference type="PANTHER" id="PTHR21089">
    <property type="entry name" value="SHIKIMATE DEHYDROGENASE"/>
    <property type="match status" value="1"/>
</dbReference>
<dbReference type="FunFam" id="3.40.50.10860:FF:000006">
    <property type="entry name" value="Shikimate dehydrogenase (NADP(+))"/>
    <property type="match status" value="1"/>
</dbReference>
<feature type="binding site" evidence="8">
    <location>
        <position position="102"/>
    </location>
    <ligand>
        <name>shikimate</name>
        <dbReference type="ChEBI" id="CHEBI:36208"/>
    </ligand>
</feature>
<evidence type="ECO:0000256" key="5">
    <source>
        <dbReference type="ARBA" id="ARBA00023002"/>
    </source>
</evidence>
<feature type="domain" description="Quinate/shikimate 5-dehydrogenase/glutamyl-tRNA reductase" evidence="9">
    <location>
        <begin position="117"/>
        <end position="190"/>
    </location>
</feature>
<dbReference type="Pfam" id="PF01488">
    <property type="entry name" value="Shikimate_DH"/>
    <property type="match status" value="1"/>
</dbReference>
<dbReference type="Pfam" id="PF08501">
    <property type="entry name" value="Shikimate_dh_N"/>
    <property type="match status" value="1"/>
</dbReference>
<dbReference type="InterPro" id="IPR013708">
    <property type="entry name" value="Shikimate_DH-bd_N"/>
</dbReference>
<reference evidence="12 13" key="1">
    <citation type="submission" date="2017-08" db="EMBL/GenBank/DDBJ databases">
        <title>Fine stratification of microbial communities through a metagenomic profile of the photic zone.</title>
        <authorList>
            <person name="Haro-Moreno J.M."/>
            <person name="Lopez-Perez M."/>
            <person name="De La Torre J."/>
            <person name="Picazo A."/>
            <person name="Camacho A."/>
            <person name="Rodriguez-Valera F."/>
        </authorList>
    </citation>
    <scope>NUCLEOTIDE SEQUENCE [LARGE SCALE GENOMIC DNA]</scope>
    <source>
        <strain evidence="12">MED-G28</strain>
    </source>
</reference>
<dbReference type="PANTHER" id="PTHR21089:SF1">
    <property type="entry name" value="BIFUNCTIONAL 3-DEHYDROQUINATE DEHYDRATASE_SHIKIMATE DEHYDROGENASE, CHLOROPLASTIC"/>
    <property type="match status" value="1"/>
</dbReference>
<comment type="caution">
    <text evidence="12">The sequence shown here is derived from an EMBL/GenBank/DDBJ whole genome shotgun (WGS) entry which is preliminary data.</text>
</comment>
<dbReference type="HAMAP" id="MF_00222">
    <property type="entry name" value="Shikimate_DH_AroE"/>
    <property type="match status" value="1"/>
</dbReference>
<feature type="domain" description="SDH C-terminal" evidence="11">
    <location>
        <begin position="238"/>
        <end position="263"/>
    </location>
</feature>
<gene>
    <name evidence="8" type="primary">aroE</name>
    <name evidence="12" type="ORF">CNF02_03655</name>
</gene>
<dbReference type="SUPFAM" id="SSF53223">
    <property type="entry name" value="Aminoacid dehydrogenase-like, N-terminal domain"/>
    <property type="match status" value="1"/>
</dbReference>
<dbReference type="NCBIfam" id="TIGR00507">
    <property type="entry name" value="aroE"/>
    <property type="match status" value="1"/>
</dbReference>
<dbReference type="GO" id="GO:0008652">
    <property type="term" value="P:amino acid biosynthetic process"/>
    <property type="evidence" value="ECO:0007669"/>
    <property type="project" value="UniProtKB-KW"/>
</dbReference>
<evidence type="ECO:0000313" key="12">
    <source>
        <dbReference type="EMBL" id="PDH34464.1"/>
    </source>
</evidence>
<comment type="pathway">
    <text evidence="1 8">Metabolic intermediate biosynthesis; chorismate biosynthesis; chorismate from D-erythrose 4-phosphate and phosphoenolpyruvate: step 4/7.</text>
</comment>
<dbReference type="CDD" id="cd01065">
    <property type="entry name" value="NAD_bind_Shikimate_DH"/>
    <property type="match status" value="1"/>
</dbReference>
<evidence type="ECO:0000256" key="7">
    <source>
        <dbReference type="ARBA" id="ARBA00049442"/>
    </source>
</evidence>
<dbReference type="GO" id="GO:0009073">
    <property type="term" value="P:aromatic amino acid family biosynthetic process"/>
    <property type="evidence" value="ECO:0007669"/>
    <property type="project" value="UniProtKB-KW"/>
</dbReference>
<evidence type="ECO:0000256" key="8">
    <source>
        <dbReference type="HAMAP-Rule" id="MF_00222"/>
    </source>
</evidence>
<feature type="binding site" evidence="8">
    <location>
        <position position="216"/>
    </location>
    <ligand>
        <name>shikimate</name>
        <dbReference type="ChEBI" id="CHEBI:36208"/>
    </ligand>
</feature>
<dbReference type="SUPFAM" id="SSF51735">
    <property type="entry name" value="NAD(P)-binding Rossmann-fold domains"/>
    <property type="match status" value="1"/>
</dbReference>
<accession>A0A2A5WDV8</accession>
<feature type="domain" description="Shikimate dehydrogenase substrate binding N-terminal" evidence="10">
    <location>
        <begin position="6"/>
        <end position="88"/>
    </location>
</feature>
<dbReference type="Gene3D" id="3.40.50.10860">
    <property type="entry name" value="Leucine Dehydrogenase, chain A, domain 1"/>
    <property type="match status" value="1"/>
</dbReference>
<sequence>MSRYAVLGSPVAHSKSPIIHSMFAKQTEQDVQYEAIQVEANEFDSFVLKFFAGGGQGLNITVPHKERAFALASKLEPRAARAGAVNTLFQNNAKELCGDNTDGPGLVRDLKANHGINILGKNVLIVGAGGAARGALASLVEAKPGAITIVNRTLNNAKLLQQTFVNEFDISVAEFDKLEGNFDLIINGTSLSLDNEIPALSSSHLSKSCCCYDMMYKNEDTSFVQWAKKNGAILAVDGLGMLVEQAAESFFCWRGVRPETGSVITHLKNQKEPYLPIGGSENRLLN</sequence>
<evidence type="ECO:0000256" key="3">
    <source>
        <dbReference type="ARBA" id="ARBA00022605"/>
    </source>
</evidence>
<comment type="catalytic activity">
    <reaction evidence="7 8">
        <text>shikimate + NADP(+) = 3-dehydroshikimate + NADPH + H(+)</text>
        <dbReference type="Rhea" id="RHEA:17737"/>
        <dbReference type="ChEBI" id="CHEBI:15378"/>
        <dbReference type="ChEBI" id="CHEBI:16630"/>
        <dbReference type="ChEBI" id="CHEBI:36208"/>
        <dbReference type="ChEBI" id="CHEBI:57783"/>
        <dbReference type="ChEBI" id="CHEBI:58349"/>
        <dbReference type="EC" id="1.1.1.25"/>
    </reaction>
</comment>
<comment type="function">
    <text evidence="8">Involved in the biosynthesis of the chorismate, which leads to the biosynthesis of aromatic amino acids. Catalyzes the reversible NADPH linked reduction of 3-dehydroshikimate (DHSA) to yield shikimate (SA).</text>
</comment>
<evidence type="ECO:0000256" key="1">
    <source>
        <dbReference type="ARBA" id="ARBA00004871"/>
    </source>
</evidence>
<evidence type="ECO:0000259" key="9">
    <source>
        <dbReference type="Pfam" id="PF01488"/>
    </source>
</evidence>
<keyword evidence="5 8" id="KW-0560">Oxidoreductase</keyword>
<feature type="binding site" evidence="8">
    <location>
        <position position="238"/>
    </location>
    <ligand>
        <name>NADP(+)</name>
        <dbReference type="ChEBI" id="CHEBI:58349"/>
    </ligand>
</feature>
<dbReference type="UniPathway" id="UPA00053">
    <property type="reaction ID" value="UER00087"/>
</dbReference>
<evidence type="ECO:0000256" key="6">
    <source>
        <dbReference type="ARBA" id="ARBA00023141"/>
    </source>
</evidence>
<dbReference type="EC" id="1.1.1.25" evidence="2 8"/>
<proteinExistence type="inferred from homology"/>
<dbReference type="GO" id="GO:0019632">
    <property type="term" value="P:shikimate metabolic process"/>
    <property type="evidence" value="ECO:0007669"/>
    <property type="project" value="InterPro"/>
</dbReference>
<keyword evidence="4 8" id="KW-0521">NADP</keyword>
<evidence type="ECO:0000256" key="4">
    <source>
        <dbReference type="ARBA" id="ARBA00022857"/>
    </source>
</evidence>
<feature type="binding site" evidence="8">
    <location>
        <position position="86"/>
    </location>
    <ligand>
        <name>shikimate</name>
        <dbReference type="ChEBI" id="CHEBI:36208"/>
    </ligand>
</feature>
<dbReference type="Gene3D" id="3.40.50.720">
    <property type="entry name" value="NAD(P)-binding Rossmann-like Domain"/>
    <property type="match status" value="1"/>
</dbReference>